<dbReference type="GO" id="GO:0003677">
    <property type="term" value="F:DNA binding"/>
    <property type="evidence" value="ECO:0007669"/>
    <property type="project" value="UniProtKB-KW"/>
</dbReference>
<evidence type="ECO:0000256" key="1">
    <source>
        <dbReference type="ARBA" id="ARBA00023125"/>
    </source>
</evidence>
<dbReference type="InterPro" id="IPR009061">
    <property type="entry name" value="DNA-bd_dom_put_sf"/>
</dbReference>
<dbReference type="RefSeq" id="WP_106240052.1">
    <property type="nucleotide sequence ID" value="NZ_JBFAIL010000010.1"/>
</dbReference>
<evidence type="ECO:0000313" key="4">
    <source>
        <dbReference type="Proteomes" id="UP000238312"/>
    </source>
</evidence>
<gene>
    <name evidence="3" type="ORF">B0I32_106439</name>
</gene>
<dbReference type="AlphaFoldDB" id="A0A2T0N2U9"/>
<dbReference type="InterPro" id="IPR000551">
    <property type="entry name" value="MerR-type_HTH_dom"/>
</dbReference>
<dbReference type="SMART" id="SM00422">
    <property type="entry name" value="HTH_MERR"/>
    <property type="match status" value="1"/>
</dbReference>
<dbReference type="OrthoDB" id="9802944at2"/>
<proteinExistence type="predicted"/>
<dbReference type="PANTHER" id="PTHR30204">
    <property type="entry name" value="REDOX-CYCLING DRUG-SENSING TRANSCRIPTIONAL ACTIVATOR SOXR"/>
    <property type="match status" value="1"/>
</dbReference>
<evidence type="ECO:0000259" key="2">
    <source>
        <dbReference type="PROSITE" id="PS50937"/>
    </source>
</evidence>
<dbReference type="PROSITE" id="PS50937">
    <property type="entry name" value="HTH_MERR_2"/>
    <property type="match status" value="1"/>
</dbReference>
<reference evidence="3 4" key="1">
    <citation type="submission" date="2018-03" db="EMBL/GenBank/DDBJ databases">
        <title>Genomic Encyclopedia of Type Strains, Phase III (KMG-III): the genomes of soil and plant-associated and newly described type strains.</title>
        <authorList>
            <person name="Whitman W."/>
        </authorList>
    </citation>
    <scope>NUCLEOTIDE SEQUENCE [LARGE SCALE GENOMIC DNA]</scope>
    <source>
        <strain evidence="3 4">CGMCC 4.7104</strain>
    </source>
</reference>
<dbReference type="GO" id="GO:0003700">
    <property type="term" value="F:DNA-binding transcription factor activity"/>
    <property type="evidence" value="ECO:0007669"/>
    <property type="project" value="InterPro"/>
</dbReference>
<organism evidence="3 4">
    <name type="scientific">Nonomuraea fuscirosea</name>
    <dbReference type="NCBI Taxonomy" id="1291556"/>
    <lineage>
        <taxon>Bacteria</taxon>
        <taxon>Bacillati</taxon>
        <taxon>Actinomycetota</taxon>
        <taxon>Actinomycetes</taxon>
        <taxon>Streptosporangiales</taxon>
        <taxon>Streptosporangiaceae</taxon>
        <taxon>Nonomuraea</taxon>
    </lineage>
</organism>
<evidence type="ECO:0000313" key="3">
    <source>
        <dbReference type="EMBL" id="PRX66302.1"/>
    </source>
</evidence>
<keyword evidence="1" id="KW-0238">DNA-binding</keyword>
<dbReference type="Proteomes" id="UP000238312">
    <property type="component" value="Unassembled WGS sequence"/>
</dbReference>
<protein>
    <submittedName>
        <fullName evidence="3">MerR family transcriptional regulator</fullName>
    </submittedName>
</protein>
<keyword evidence="4" id="KW-1185">Reference proteome</keyword>
<dbReference type="SUPFAM" id="SSF46955">
    <property type="entry name" value="Putative DNA-binding domain"/>
    <property type="match status" value="1"/>
</dbReference>
<comment type="caution">
    <text evidence="3">The sequence shown here is derived from an EMBL/GenBank/DDBJ whole genome shotgun (WGS) entry which is preliminary data.</text>
</comment>
<dbReference type="Pfam" id="PF13411">
    <property type="entry name" value="MerR_1"/>
    <property type="match status" value="1"/>
</dbReference>
<dbReference type="CDD" id="cd01109">
    <property type="entry name" value="HTH_YyaN"/>
    <property type="match status" value="1"/>
</dbReference>
<dbReference type="InterPro" id="IPR047057">
    <property type="entry name" value="MerR_fam"/>
</dbReference>
<feature type="domain" description="HTH merR-type" evidence="2">
    <location>
        <begin position="36"/>
        <end position="104"/>
    </location>
</feature>
<accession>A0A2T0N2U9</accession>
<name>A0A2T0N2U9_9ACTN</name>
<dbReference type="PANTHER" id="PTHR30204:SF98">
    <property type="entry name" value="HTH-TYPE TRANSCRIPTIONAL REGULATOR ADHR"/>
    <property type="match status" value="1"/>
</dbReference>
<dbReference type="PRINTS" id="PR00040">
    <property type="entry name" value="HTHMERR"/>
</dbReference>
<dbReference type="EMBL" id="PVNG01000006">
    <property type="protein sequence ID" value="PRX66302.1"/>
    <property type="molecule type" value="Genomic_DNA"/>
</dbReference>
<sequence>MATEDLMTKVLDALGDAQPTAEAIHDLTDLAEVPSSMTIAEVADRLALSAHTLRYYERAGLVTVARDSQGHRVYDAGAVRRLVFLTRMRLSGMSMRELQHYIELVDAGEHTVPERTAMLAEHRATIIRRLRELTLSLVAVDYKIATYGGAAGSDVERGPSRDAAA</sequence>
<dbReference type="Gene3D" id="1.10.1660.10">
    <property type="match status" value="1"/>
</dbReference>